<accession>A0A1I3NI04</accession>
<feature type="transmembrane region" description="Helical" evidence="1">
    <location>
        <begin position="75"/>
        <end position="97"/>
    </location>
</feature>
<name>A0A1I3NI04_9FLAO</name>
<dbReference type="Proteomes" id="UP000199559">
    <property type="component" value="Unassembled WGS sequence"/>
</dbReference>
<keyword evidence="3" id="KW-1185">Reference proteome</keyword>
<dbReference type="AlphaFoldDB" id="A0A1I3NI04"/>
<proteinExistence type="predicted"/>
<evidence type="ECO:0000256" key="1">
    <source>
        <dbReference type="SAM" id="Phobius"/>
    </source>
</evidence>
<protein>
    <submittedName>
        <fullName evidence="2">Uncharacterized protein</fullName>
    </submittedName>
</protein>
<feature type="transmembrane region" description="Helical" evidence="1">
    <location>
        <begin position="15"/>
        <end position="37"/>
    </location>
</feature>
<evidence type="ECO:0000313" key="3">
    <source>
        <dbReference type="Proteomes" id="UP000199559"/>
    </source>
</evidence>
<reference evidence="3" key="1">
    <citation type="submission" date="2016-10" db="EMBL/GenBank/DDBJ databases">
        <authorList>
            <person name="Varghese N."/>
            <person name="Submissions S."/>
        </authorList>
    </citation>
    <scope>NUCLEOTIDE SEQUENCE [LARGE SCALE GENOMIC DNA]</scope>
    <source>
        <strain evidence="3">DSM 28881</strain>
    </source>
</reference>
<organism evidence="2 3">
    <name type="scientific">Olleya namhaensis</name>
    <dbReference type="NCBI Taxonomy" id="1144750"/>
    <lineage>
        <taxon>Bacteria</taxon>
        <taxon>Pseudomonadati</taxon>
        <taxon>Bacteroidota</taxon>
        <taxon>Flavobacteriia</taxon>
        <taxon>Flavobacteriales</taxon>
        <taxon>Flavobacteriaceae</taxon>
    </lineage>
</organism>
<feature type="transmembrane region" description="Helical" evidence="1">
    <location>
        <begin position="155"/>
        <end position="178"/>
    </location>
</feature>
<dbReference type="EMBL" id="FORM01000004">
    <property type="protein sequence ID" value="SFJ08901.1"/>
    <property type="molecule type" value="Genomic_DNA"/>
</dbReference>
<sequence>MDKYYSPSGKFDPKAILYFILISVIAMPLLGLAYSYAIWYIPIIYLNFLIAGAVGFAIAWLISKFVIKLGKVRNKALAVIFALLASIIALYSSWVVWADLVINMGESYGTSRIGITASNVDVNQLYILATNPATLFELIANINEYGTWGIKSTTVSGTILTIIWIIEALLIIGVTLLLTNGSRVPFCELSNKWFESKNLPPFNVVENRGELIKAIESGDPTAFDTLALVTKADQDHSVFTLFSSSNNENYLTVNNMKGKFNKDGELEFDDTLLVENIYINNELKNKLVNVKDIITPTLDSEETIIEDKIITE</sequence>
<keyword evidence="1" id="KW-1133">Transmembrane helix</keyword>
<dbReference type="RefSeq" id="WP_090839265.1">
    <property type="nucleotide sequence ID" value="NZ_FORM01000004.1"/>
</dbReference>
<keyword evidence="1" id="KW-0812">Transmembrane</keyword>
<dbReference type="STRING" id="1144750.SAMN05443431_104159"/>
<feature type="transmembrane region" description="Helical" evidence="1">
    <location>
        <begin position="43"/>
        <end position="63"/>
    </location>
</feature>
<gene>
    <name evidence="2" type="ORF">SAMN05443431_104159</name>
</gene>
<evidence type="ECO:0000313" key="2">
    <source>
        <dbReference type="EMBL" id="SFJ08901.1"/>
    </source>
</evidence>
<keyword evidence="1" id="KW-0472">Membrane</keyword>